<keyword evidence="3" id="KW-1185">Reference proteome</keyword>
<keyword evidence="1" id="KW-0472">Membrane</keyword>
<dbReference type="RefSeq" id="WP_137275344.1">
    <property type="nucleotide sequence ID" value="NZ_QKNX01000001.1"/>
</dbReference>
<name>A0A4U5JFR2_9EURY</name>
<keyword evidence="1" id="KW-0812">Transmembrane</keyword>
<reference evidence="2 3" key="1">
    <citation type="submission" date="2019-04" db="EMBL/GenBank/DDBJ databases">
        <title>Natronomonas sp. F20-122 a newhaloarchaeon isolated from a saline saltern of Isla Bacuta, Huelva, Spain.</title>
        <authorList>
            <person name="Duran-Viseras A."/>
            <person name="Sanchez-Porro C."/>
            <person name="Ventosa A."/>
        </authorList>
    </citation>
    <scope>NUCLEOTIDE SEQUENCE [LARGE SCALE GENOMIC DNA]</scope>
    <source>
        <strain evidence="2 3">F20-122</strain>
    </source>
</reference>
<dbReference type="Gene3D" id="2.60.40.10">
    <property type="entry name" value="Immunoglobulins"/>
    <property type="match status" value="3"/>
</dbReference>
<evidence type="ECO:0000313" key="2">
    <source>
        <dbReference type="EMBL" id="TKR28044.1"/>
    </source>
</evidence>
<evidence type="ECO:0000313" key="3">
    <source>
        <dbReference type="Proteomes" id="UP000308037"/>
    </source>
</evidence>
<accession>A0A4U5JFR2</accession>
<proteinExistence type="predicted"/>
<keyword evidence="1" id="KW-1133">Transmembrane helix</keyword>
<comment type="caution">
    <text evidence="2">The sequence shown here is derived from an EMBL/GenBank/DDBJ whole genome shotgun (WGS) entry which is preliminary data.</text>
</comment>
<organism evidence="2 3">
    <name type="scientific">Natronomonas salsuginis</name>
    <dbReference type="NCBI Taxonomy" id="2217661"/>
    <lineage>
        <taxon>Archaea</taxon>
        <taxon>Methanobacteriati</taxon>
        <taxon>Methanobacteriota</taxon>
        <taxon>Stenosarchaea group</taxon>
        <taxon>Halobacteria</taxon>
        <taxon>Halobacteriales</taxon>
        <taxon>Natronomonadaceae</taxon>
        <taxon>Natronomonas</taxon>
    </lineage>
</organism>
<feature type="transmembrane region" description="Helical" evidence="1">
    <location>
        <begin position="510"/>
        <end position="531"/>
    </location>
</feature>
<dbReference type="Proteomes" id="UP000308037">
    <property type="component" value="Unassembled WGS sequence"/>
</dbReference>
<protein>
    <submittedName>
        <fullName evidence="2">Exo-alpha-sialidase</fullName>
    </submittedName>
</protein>
<dbReference type="EMBL" id="QKNX01000001">
    <property type="protein sequence ID" value="TKR28044.1"/>
    <property type="molecule type" value="Genomic_DNA"/>
</dbReference>
<dbReference type="AlphaFoldDB" id="A0A4U5JFR2"/>
<dbReference type="PANTHER" id="PTHR35902">
    <property type="entry name" value="S-LAYER DOMAIN-LIKE PROTEIN-RELATED"/>
    <property type="match status" value="1"/>
</dbReference>
<evidence type="ECO:0000256" key="1">
    <source>
        <dbReference type="SAM" id="Phobius"/>
    </source>
</evidence>
<gene>
    <name evidence="2" type="ORF">DM868_02885</name>
</gene>
<dbReference type="InterPro" id="IPR013783">
    <property type="entry name" value="Ig-like_fold"/>
</dbReference>
<dbReference type="PANTHER" id="PTHR35902:SF3">
    <property type="entry name" value="NPCBM-ASSOCIATED, NEW3 DOMAIN OF ALPHA-GALACTOSIDASE"/>
    <property type="match status" value="1"/>
</dbReference>
<sequence length="535" mass="57476">MHRTRALSVALVALLAVSIVGPTVAFAQTNDPLFVQGEPDLTVDVPDATVTPGSVSELGLQISNDGRIIRGSPANREIVTLARNVRVEADIEGPLEVETGQQSVGTVTENQPRSAPIAVTVPDDADPGTYELEVELQYRHTSQLYQRTGITNERRRTVTRTVDVEVDDAPRFELNSTSTDTRIGDSGVMETTIENVGSQPATDVRLSLESTSPLFAFGSGSTGSVRAGSLAPGENATVRFDVVVDPRASVREFALDGTARYSDPDGVPGVDEGLSTGIEPAPEQRFSFETVESTLRVGEEGELRGTVRNDGPAPARSVVVQFADQSPNVVPIESSVAVGSLAAGETAEFRLPIELTEEAEPIPQNFDMAVAYRNEENERRLFEDIDASASVEPNRDEFLLEVEDREIAAGSSTIVEVNVTNNLDEPVRNLESKLFTDDPIASDDDEGYTESLAPGETTTVSFSVSAASGATPRTYPLQLDFRYDDESGTSKISDTYRTAVIVTDAEEGGIPWLLIVGAVVLVVVVGGALYWRRRD</sequence>
<dbReference type="OrthoDB" id="56770at2157"/>